<sequence length="56" mass="6536">MKMLLQCTQCVCHQRHKLHKAQEGKSNRQYQNMQINLTPFPTAMPAHHCIRCLSSN</sequence>
<dbReference type="EMBL" id="HG793157">
    <property type="protein sequence ID" value="CRL27798.1"/>
    <property type="molecule type" value="Genomic_DNA"/>
</dbReference>
<gene>
    <name evidence="1" type="ORF">PCAMFM013_S024g000053</name>
</gene>
<protein>
    <submittedName>
        <fullName evidence="1">Str. FM013</fullName>
    </submittedName>
</protein>
<keyword evidence="2" id="KW-1185">Reference proteome</keyword>
<reference evidence="1 2" key="1">
    <citation type="journal article" date="2014" name="Nat. Commun.">
        <title>Multiple recent horizontal transfers of a large genomic region in cheese making fungi.</title>
        <authorList>
            <person name="Cheeseman K."/>
            <person name="Ropars J."/>
            <person name="Renault P."/>
            <person name="Dupont J."/>
            <person name="Gouzy J."/>
            <person name="Branca A."/>
            <person name="Abraham A.L."/>
            <person name="Ceppi M."/>
            <person name="Conseiller E."/>
            <person name="Debuchy R."/>
            <person name="Malagnac F."/>
            <person name="Goarin A."/>
            <person name="Silar P."/>
            <person name="Lacoste S."/>
            <person name="Sallet E."/>
            <person name="Bensimon A."/>
            <person name="Giraud T."/>
            <person name="Brygoo Y."/>
        </authorList>
    </citation>
    <scope>NUCLEOTIDE SEQUENCE [LARGE SCALE GENOMIC DNA]</scope>
    <source>
        <strain evidence="2">FM 013</strain>
    </source>
</reference>
<evidence type="ECO:0000313" key="2">
    <source>
        <dbReference type="Proteomes" id="UP000053732"/>
    </source>
</evidence>
<proteinExistence type="predicted"/>
<dbReference type="Proteomes" id="UP000053732">
    <property type="component" value="Unassembled WGS sequence"/>
</dbReference>
<organism evidence="1 2">
    <name type="scientific">Penicillium camemberti (strain FM 013)</name>
    <dbReference type="NCBI Taxonomy" id="1429867"/>
    <lineage>
        <taxon>Eukaryota</taxon>
        <taxon>Fungi</taxon>
        <taxon>Dikarya</taxon>
        <taxon>Ascomycota</taxon>
        <taxon>Pezizomycotina</taxon>
        <taxon>Eurotiomycetes</taxon>
        <taxon>Eurotiomycetidae</taxon>
        <taxon>Eurotiales</taxon>
        <taxon>Aspergillaceae</taxon>
        <taxon>Penicillium</taxon>
    </lineage>
</organism>
<evidence type="ECO:0000313" key="1">
    <source>
        <dbReference type="EMBL" id="CRL27798.1"/>
    </source>
</evidence>
<dbReference type="AlphaFoldDB" id="A0A0G4PNN5"/>
<name>A0A0G4PNN5_PENC3</name>
<accession>A0A0G4PNN5</accession>